<sequence length="161" mass="17964">NFLRFLIDSISSVSLSLVGVFISCIIYGPIDFYRRDSYKNKGINSLLEKLENFFGSVSLAIQNWSYNRGYIDYLYEIFFVRGTLLLSKLTSLLEGWIIDGIINGTGTSTLLGGEGARLGEGGRISSYLFGLMIGITPLLTVFAFPASQEFLFQDITYTSMK</sequence>
<evidence type="ECO:0000256" key="17">
    <source>
        <dbReference type="RuleBase" id="RU364062"/>
    </source>
</evidence>
<feature type="transmembrane region" description="Helical" evidence="17">
    <location>
        <begin position="127"/>
        <end position="146"/>
    </location>
</feature>
<comment type="subcellular location">
    <subcellularLocation>
        <location evidence="2 17">Plastid</location>
        <location evidence="2 17">Chloroplast thylakoid membrane</location>
        <topology evidence="2 17">Multi-pass membrane protein</topology>
    </subcellularLocation>
</comment>
<keyword evidence="7 17" id="KW-0874">Quinone</keyword>
<comment type="subunit">
    <text evidence="4 17">NDH is composed of at least 16 different subunits, 5 of which are encoded in the nucleus.</text>
</comment>
<keyword evidence="13 17" id="KW-0793">Thylakoid</keyword>
<keyword evidence="17 19" id="KW-0150">Chloroplast</keyword>
<accession>E0YDZ5</accession>
<proteinExistence type="inferred from homology"/>
<keyword evidence="17 19" id="KW-0934">Plastid</keyword>
<evidence type="ECO:0000256" key="12">
    <source>
        <dbReference type="ARBA" id="ARBA00023027"/>
    </source>
</evidence>
<keyword evidence="8 17" id="KW-0521">NADP</keyword>
<evidence type="ECO:0000256" key="2">
    <source>
        <dbReference type="ARBA" id="ARBA00004454"/>
    </source>
</evidence>
<evidence type="ECO:0000313" key="19">
    <source>
        <dbReference type="EMBL" id="ADG28971.1"/>
    </source>
</evidence>
<evidence type="ECO:0000256" key="15">
    <source>
        <dbReference type="ARBA" id="ARBA00047726"/>
    </source>
</evidence>
<dbReference type="InterPro" id="IPR002128">
    <property type="entry name" value="NADH_UbQ_OxRdtase_chlpt_su5_C"/>
</dbReference>
<keyword evidence="9 17" id="KW-0618">Plastoquinone</keyword>
<feature type="domain" description="NADH:ubiquinone/plastoquinone oxidoreductase chloroplast chain 5 C-terminal" evidence="18">
    <location>
        <begin position="2"/>
        <end position="92"/>
    </location>
</feature>
<keyword evidence="14 17" id="KW-0472">Membrane</keyword>
<evidence type="ECO:0000256" key="3">
    <source>
        <dbReference type="ARBA" id="ARBA00008200"/>
    </source>
</evidence>
<reference evidence="19" key="1">
    <citation type="journal article" date="2010" name="Genome">
        <title>The evolution of chloroplast genome structure in ferns.</title>
        <authorList>
            <person name="Wolf P.G."/>
            <person name="Roper J.M."/>
            <person name="Duffy A.M."/>
        </authorList>
    </citation>
    <scope>NUCLEOTIDE SEQUENCE</scope>
</reference>
<feature type="non-terminal residue" evidence="19">
    <location>
        <position position="1"/>
    </location>
</feature>
<comment type="similarity">
    <text evidence="3 17">Belongs to the complex I subunit 5 family.</text>
</comment>
<geneLocation type="chloroplast" evidence="19"/>
<dbReference type="EMBL" id="HM021798">
    <property type="protein sequence ID" value="ADG28971.1"/>
    <property type="molecule type" value="Genomic_DNA"/>
</dbReference>
<dbReference type="EC" id="7.1.1.-" evidence="17"/>
<gene>
    <name evidence="17 19" type="primary">ndhF</name>
</gene>
<dbReference type="AlphaFoldDB" id="E0YDZ5"/>
<keyword evidence="11 17" id="KW-1133">Transmembrane helix</keyword>
<keyword evidence="10" id="KW-1278">Translocase</keyword>
<evidence type="ECO:0000256" key="10">
    <source>
        <dbReference type="ARBA" id="ARBA00022967"/>
    </source>
</evidence>
<evidence type="ECO:0000256" key="14">
    <source>
        <dbReference type="ARBA" id="ARBA00023136"/>
    </source>
</evidence>
<evidence type="ECO:0000256" key="16">
    <source>
        <dbReference type="ARBA" id="ARBA00048026"/>
    </source>
</evidence>
<comment type="caution">
    <text evidence="17">Lacks conserved residue(s) required for the propagation of feature annotation.</text>
</comment>
<dbReference type="Gene3D" id="1.20.5.2700">
    <property type="match status" value="1"/>
</dbReference>
<keyword evidence="6 17" id="KW-0812">Transmembrane</keyword>
<name>E0YDZ5_GLEJA</name>
<evidence type="ECO:0000259" key="18">
    <source>
        <dbReference type="Pfam" id="PF01010"/>
    </source>
</evidence>
<evidence type="ECO:0000256" key="9">
    <source>
        <dbReference type="ARBA" id="ARBA00022957"/>
    </source>
</evidence>
<evidence type="ECO:0000256" key="8">
    <source>
        <dbReference type="ARBA" id="ARBA00022857"/>
    </source>
</evidence>
<evidence type="ECO:0000256" key="4">
    <source>
        <dbReference type="ARBA" id="ARBA00011199"/>
    </source>
</evidence>
<evidence type="ECO:0000256" key="5">
    <source>
        <dbReference type="ARBA" id="ARBA00018648"/>
    </source>
</evidence>
<evidence type="ECO:0000256" key="6">
    <source>
        <dbReference type="ARBA" id="ARBA00022692"/>
    </source>
</evidence>
<organism evidence="19">
    <name type="scientific">Gleichenia japonica</name>
    <name type="common">Urajiro</name>
    <name type="synonym">Fern</name>
    <dbReference type="NCBI Taxonomy" id="3274"/>
    <lineage>
        <taxon>Eukaryota</taxon>
        <taxon>Viridiplantae</taxon>
        <taxon>Streptophyta</taxon>
        <taxon>Embryophyta</taxon>
        <taxon>Tracheophyta</taxon>
        <taxon>Polypodiopsida</taxon>
        <taxon>Polypodiidae</taxon>
        <taxon>Gleicheniales</taxon>
        <taxon>Gleicheniaceae</taxon>
        <taxon>Gleichenia</taxon>
    </lineage>
</organism>
<feature type="transmembrane region" description="Helical" evidence="17">
    <location>
        <begin position="12"/>
        <end position="30"/>
    </location>
</feature>
<evidence type="ECO:0000256" key="1">
    <source>
        <dbReference type="ARBA" id="ARBA00004059"/>
    </source>
</evidence>
<dbReference type="GO" id="GO:0048038">
    <property type="term" value="F:quinone binding"/>
    <property type="evidence" value="ECO:0007669"/>
    <property type="project" value="UniProtKB-KW"/>
</dbReference>
<evidence type="ECO:0000256" key="7">
    <source>
        <dbReference type="ARBA" id="ARBA00022719"/>
    </source>
</evidence>
<comment type="function">
    <text evidence="1 17">NDH shuttles electrons from NAD(P)H:plastoquinone, via FMN and iron-sulfur (Fe-S) centers, to quinones in the photosynthetic chain and possibly in a chloroplast respiratory chain. The immediate electron acceptor for the enzyme in this species is believed to be plastoquinone. Couples the redox reaction to proton translocation, and thus conserves the redox energy in a proton gradient.</text>
</comment>
<comment type="catalytic activity">
    <reaction evidence="16 17">
        <text>a plastoquinone + NADH + (n+1) H(+)(in) = a plastoquinol + NAD(+) + n H(+)(out)</text>
        <dbReference type="Rhea" id="RHEA:42608"/>
        <dbReference type="Rhea" id="RHEA-COMP:9561"/>
        <dbReference type="Rhea" id="RHEA-COMP:9562"/>
        <dbReference type="ChEBI" id="CHEBI:15378"/>
        <dbReference type="ChEBI" id="CHEBI:17757"/>
        <dbReference type="ChEBI" id="CHEBI:57540"/>
        <dbReference type="ChEBI" id="CHEBI:57945"/>
        <dbReference type="ChEBI" id="CHEBI:62192"/>
    </reaction>
</comment>
<dbReference type="Pfam" id="PF01010">
    <property type="entry name" value="Proton_antipo_C"/>
    <property type="match status" value="1"/>
</dbReference>
<keyword evidence="17" id="KW-0813">Transport</keyword>
<protein>
    <recommendedName>
        <fullName evidence="5 17">NAD(P)H-quinone oxidoreductase subunit 5, chloroplastic</fullName>
        <ecNumber evidence="17">7.1.1.-</ecNumber>
    </recommendedName>
    <alternativeName>
        <fullName evidence="17">NADH-plastoquinone oxidoreductase subunit 5</fullName>
    </alternativeName>
</protein>
<dbReference type="GO" id="GO:0009535">
    <property type="term" value="C:chloroplast thylakoid membrane"/>
    <property type="evidence" value="ECO:0007669"/>
    <property type="project" value="UniProtKB-SubCell"/>
</dbReference>
<comment type="catalytic activity">
    <reaction evidence="15 17">
        <text>a plastoquinone + NADPH + (n+1) H(+)(in) = a plastoquinol + NADP(+) + n H(+)(out)</text>
        <dbReference type="Rhea" id="RHEA:42612"/>
        <dbReference type="Rhea" id="RHEA-COMP:9561"/>
        <dbReference type="Rhea" id="RHEA-COMP:9562"/>
        <dbReference type="ChEBI" id="CHEBI:15378"/>
        <dbReference type="ChEBI" id="CHEBI:17757"/>
        <dbReference type="ChEBI" id="CHEBI:57783"/>
        <dbReference type="ChEBI" id="CHEBI:58349"/>
        <dbReference type="ChEBI" id="CHEBI:62192"/>
    </reaction>
</comment>
<evidence type="ECO:0000256" key="11">
    <source>
        <dbReference type="ARBA" id="ARBA00022989"/>
    </source>
</evidence>
<evidence type="ECO:0000256" key="13">
    <source>
        <dbReference type="ARBA" id="ARBA00023078"/>
    </source>
</evidence>
<keyword evidence="12 17" id="KW-0520">NAD</keyword>